<feature type="region of interest" description="Disordered" evidence="1">
    <location>
        <begin position="89"/>
        <end position="124"/>
    </location>
</feature>
<sequence>MTALAPPPPYSAPPPRYSQVVDPNPQRYAVSNGQVWPVPQQPVYPAPQTQPMPAPQSRYFPQPVPVAVPQTYLLSPQYQQPYTQSPYPCNYPYPQPTSSPHANQFPGPFYQQRQPLPQPLSLPQPQQIIYQPTPQAPLQIGPAVPDDFEAPPPPPGYVTIPGTNYAVPEEWMSEEFKGEKKYCLKEVFLPVLYWLRALLGKKLNVETTKNTCTSPNIQSHSARNRLSTTSKRRNIIAAMVSEPSPPCCHPLLLRFKSLSYTPTNTPFLDLPAAKIILDPLCSRSFLSLSTLENHFPSLLNKTYAYQKPTHSIFEEGTPIKAYDCVTVSLAPEDTTSEEVKIEIAVRVSLVKERGLDGMVVFGKDFWEREDVEVWWAGGGKIKDKENKRSWWGWGEGKNEEFLGLVLGVKMVRFEMN</sequence>
<keyword evidence="3" id="KW-1185">Reference proteome</keyword>
<dbReference type="EMBL" id="FJOG01000001">
    <property type="protein sequence ID" value="CZR50822.1"/>
    <property type="molecule type" value="Genomic_DNA"/>
</dbReference>
<evidence type="ECO:0000313" key="3">
    <source>
        <dbReference type="Proteomes" id="UP000184330"/>
    </source>
</evidence>
<evidence type="ECO:0000256" key="1">
    <source>
        <dbReference type="SAM" id="MobiDB-lite"/>
    </source>
</evidence>
<feature type="region of interest" description="Disordered" evidence="1">
    <location>
        <begin position="1"/>
        <end position="34"/>
    </location>
</feature>
<feature type="compositionally biased region" description="Pro residues" evidence="1">
    <location>
        <begin position="1"/>
        <end position="16"/>
    </location>
</feature>
<name>A0A1L7WDF6_9HELO</name>
<feature type="compositionally biased region" description="Pro residues" evidence="1">
    <location>
        <begin position="39"/>
        <end position="54"/>
    </location>
</feature>
<dbReference type="Proteomes" id="UP000184330">
    <property type="component" value="Unassembled WGS sequence"/>
</dbReference>
<reference evidence="2 3" key="1">
    <citation type="submission" date="2016-03" db="EMBL/GenBank/DDBJ databases">
        <authorList>
            <person name="Ploux O."/>
        </authorList>
    </citation>
    <scope>NUCLEOTIDE SEQUENCE [LARGE SCALE GENOMIC DNA]</scope>
    <source>
        <strain evidence="2 3">UAMH 11012</strain>
    </source>
</reference>
<gene>
    <name evidence="2" type="ORF">PAC_00696</name>
</gene>
<accession>A0A1L7WDF6</accession>
<dbReference type="OrthoDB" id="10516742at2759"/>
<organism evidence="2 3">
    <name type="scientific">Phialocephala subalpina</name>
    <dbReference type="NCBI Taxonomy" id="576137"/>
    <lineage>
        <taxon>Eukaryota</taxon>
        <taxon>Fungi</taxon>
        <taxon>Dikarya</taxon>
        <taxon>Ascomycota</taxon>
        <taxon>Pezizomycotina</taxon>
        <taxon>Leotiomycetes</taxon>
        <taxon>Helotiales</taxon>
        <taxon>Mollisiaceae</taxon>
        <taxon>Phialocephala</taxon>
        <taxon>Phialocephala fortinii species complex</taxon>
    </lineage>
</organism>
<evidence type="ECO:0000313" key="2">
    <source>
        <dbReference type="EMBL" id="CZR50822.1"/>
    </source>
</evidence>
<proteinExistence type="predicted"/>
<dbReference type="AlphaFoldDB" id="A0A1L7WDF6"/>
<feature type="region of interest" description="Disordered" evidence="1">
    <location>
        <begin position="39"/>
        <end position="58"/>
    </location>
</feature>
<protein>
    <submittedName>
        <fullName evidence="2">Uncharacterized protein</fullName>
    </submittedName>
</protein>